<dbReference type="Proteomes" id="UP000262583">
    <property type="component" value="Chromosome"/>
</dbReference>
<gene>
    <name evidence="1" type="ORF">BRCON_0622</name>
</gene>
<evidence type="ECO:0000313" key="2">
    <source>
        <dbReference type="Proteomes" id="UP000262583"/>
    </source>
</evidence>
<dbReference type="AlphaFoldDB" id="A0A2Z4Y329"/>
<organism evidence="1 2">
    <name type="scientific">Sumerlaea chitinivorans</name>
    <dbReference type="NCBI Taxonomy" id="2250252"/>
    <lineage>
        <taxon>Bacteria</taxon>
        <taxon>Candidatus Sumerlaeota</taxon>
        <taxon>Candidatus Sumerlaeia</taxon>
        <taxon>Candidatus Sumerlaeales</taxon>
        <taxon>Candidatus Sumerlaeaceae</taxon>
        <taxon>Candidatus Sumerlaea</taxon>
    </lineage>
</organism>
<proteinExistence type="predicted"/>
<dbReference type="EMBL" id="CP030759">
    <property type="protein sequence ID" value="AXA35399.1"/>
    <property type="molecule type" value="Genomic_DNA"/>
</dbReference>
<dbReference type="KEGG" id="schv:BRCON_0622"/>
<name>A0A2Z4Y329_SUMC1</name>
<evidence type="ECO:0000313" key="1">
    <source>
        <dbReference type="EMBL" id="AXA35399.1"/>
    </source>
</evidence>
<reference evidence="1 2" key="1">
    <citation type="submission" date="2018-05" db="EMBL/GenBank/DDBJ databases">
        <title>A metagenomic window into the 2 km-deep terrestrial subsurface aquifer revealed taxonomically and functionally diverse microbial community comprising novel uncultured bacterial lineages.</title>
        <authorList>
            <person name="Kadnikov V.V."/>
            <person name="Mardanov A.V."/>
            <person name="Beletsky A.V."/>
            <person name="Banks D."/>
            <person name="Pimenov N.V."/>
            <person name="Frank Y.A."/>
            <person name="Karnachuk O.V."/>
            <person name="Ravin N.V."/>
        </authorList>
    </citation>
    <scope>NUCLEOTIDE SEQUENCE [LARGE SCALE GENOMIC DNA]</scope>
    <source>
        <strain evidence="1">BY</strain>
    </source>
</reference>
<protein>
    <submittedName>
        <fullName evidence="1">Uncharacterized protein</fullName>
    </submittedName>
</protein>
<sequence length="38" mass="4537">MRNEESHEALHHYVYIRKDAITMVRPLRVPLIDAEDAF</sequence>
<accession>A0A2Z4Y329</accession>